<dbReference type="GO" id="GO:0003723">
    <property type="term" value="F:RNA binding"/>
    <property type="evidence" value="ECO:0007669"/>
    <property type="project" value="UniProtKB-UniRule"/>
</dbReference>
<evidence type="ECO:0000256" key="3">
    <source>
        <dbReference type="ARBA" id="ARBA00023242"/>
    </source>
</evidence>
<feature type="compositionally biased region" description="Polar residues" evidence="5">
    <location>
        <begin position="16"/>
        <end position="25"/>
    </location>
</feature>
<protein>
    <submittedName>
        <fullName evidence="7">RNA-binding protein squid</fullName>
    </submittedName>
</protein>
<dbReference type="PROSITE" id="PS50102">
    <property type="entry name" value="RRM"/>
    <property type="match status" value="2"/>
</dbReference>
<keyword evidence="2 4" id="KW-0694">RNA-binding</keyword>
<feature type="region of interest" description="Disordered" evidence="5">
    <location>
        <begin position="251"/>
        <end position="296"/>
    </location>
</feature>
<dbReference type="InterPro" id="IPR035979">
    <property type="entry name" value="RBD_domain_sf"/>
</dbReference>
<feature type="region of interest" description="Disordered" evidence="5">
    <location>
        <begin position="1"/>
        <end position="48"/>
    </location>
</feature>
<feature type="compositionally biased region" description="Gly residues" evidence="5">
    <location>
        <begin position="194"/>
        <end position="212"/>
    </location>
</feature>
<organism evidence="7 8">
    <name type="scientific">Caligus rogercresseyi</name>
    <name type="common">Sea louse</name>
    <dbReference type="NCBI Taxonomy" id="217165"/>
    <lineage>
        <taxon>Eukaryota</taxon>
        <taxon>Metazoa</taxon>
        <taxon>Ecdysozoa</taxon>
        <taxon>Arthropoda</taxon>
        <taxon>Crustacea</taxon>
        <taxon>Multicrustacea</taxon>
        <taxon>Hexanauplia</taxon>
        <taxon>Copepoda</taxon>
        <taxon>Siphonostomatoida</taxon>
        <taxon>Caligidae</taxon>
        <taxon>Caligus</taxon>
    </lineage>
</organism>
<comment type="subcellular location">
    <subcellularLocation>
        <location evidence="1">Nucleus</location>
    </subcellularLocation>
</comment>
<evidence type="ECO:0000256" key="5">
    <source>
        <dbReference type="SAM" id="MobiDB-lite"/>
    </source>
</evidence>
<dbReference type="Pfam" id="PF00076">
    <property type="entry name" value="RRM_1"/>
    <property type="match status" value="2"/>
</dbReference>
<feature type="domain" description="RRM" evidence="6">
    <location>
        <begin position="111"/>
        <end position="188"/>
    </location>
</feature>
<evidence type="ECO:0000259" key="6">
    <source>
        <dbReference type="PROSITE" id="PS50102"/>
    </source>
</evidence>
<dbReference type="GO" id="GO:0010468">
    <property type="term" value="P:regulation of gene expression"/>
    <property type="evidence" value="ECO:0007669"/>
    <property type="project" value="TreeGrafter"/>
</dbReference>
<dbReference type="Gene3D" id="3.30.70.330">
    <property type="match status" value="2"/>
</dbReference>
<dbReference type="Proteomes" id="UP000595437">
    <property type="component" value="Chromosome 2"/>
</dbReference>
<keyword evidence="8" id="KW-1185">Reference proteome</keyword>
<accession>A0A7T8KL70</accession>
<name>A0A7T8KL70_CALRO</name>
<dbReference type="SMART" id="SM00360">
    <property type="entry name" value="RRM"/>
    <property type="match status" value="2"/>
</dbReference>
<feature type="region of interest" description="Disordered" evidence="5">
    <location>
        <begin position="89"/>
        <end position="110"/>
    </location>
</feature>
<dbReference type="GO" id="GO:0000785">
    <property type="term" value="C:chromatin"/>
    <property type="evidence" value="ECO:0007669"/>
    <property type="project" value="TreeGrafter"/>
</dbReference>
<dbReference type="PANTHER" id="PTHR48033:SF10">
    <property type="entry name" value="RNA-BINDING PROTEIN SQUID"/>
    <property type="match status" value="1"/>
</dbReference>
<dbReference type="OrthoDB" id="1875751at2759"/>
<proteinExistence type="predicted"/>
<dbReference type="SUPFAM" id="SSF54928">
    <property type="entry name" value="RNA-binding domain, RBD"/>
    <property type="match status" value="2"/>
</dbReference>
<feature type="compositionally biased region" description="Polar residues" evidence="5">
    <location>
        <begin position="91"/>
        <end position="100"/>
    </location>
</feature>
<sequence length="296" mass="31505">MKGEESTTTTTSSGEQMDTSSSMTEMANDEDDRKLFVGGLPQDAKDSDIKEHFQTFGEIESINIKTDPQTGRSRGFAFVVFKALEVWRRPSPQSTASSQESGREEGQAKQGKIYVGKLKAEISDEDIKAHFSQYGPVANVEQPFDKTKNERKNFCFITFEKEEPAKRLLKEGTVTLKGSELEIKKVTPKPDIRGMGGPMGGGRGGRGGGNGVPGVVDAAPGAATETTGDLATVQAMELTLTIVDGVASGGAATTTPAHLGLQEVRPLGEAPEGDRPEAAVAWEPEDKGKSPTKGTN</sequence>
<reference evidence="8" key="1">
    <citation type="submission" date="2021-01" db="EMBL/GenBank/DDBJ databases">
        <title>Caligus Genome Assembly.</title>
        <authorList>
            <person name="Gallardo-Escarate C."/>
        </authorList>
    </citation>
    <scope>NUCLEOTIDE SEQUENCE [LARGE SCALE GENOMIC DNA]</scope>
</reference>
<dbReference type="AlphaFoldDB" id="A0A7T8KL70"/>
<gene>
    <name evidence="7" type="ORF">FKW44_003150</name>
</gene>
<dbReference type="InterPro" id="IPR000504">
    <property type="entry name" value="RRM_dom"/>
</dbReference>
<dbReference type="InterPro" id="IPR012677">
    <property type="entry name" value="Nucleotide-bd_a/b_plait_sf"/>
</dbReference>
<feature type="domain" description="RRM" evidence="6">
    <location>
        <begin position="33"/>
        <end position="85"/>
    </location>
</feature>
<evidence type="ECO:0000313" key="7">
    <source>
        <dbReference type="EMBL" id="QQP57977.1"/>
    </source>
</evidence>
<dbReference type="GO" id="GO:0005654">
    <property type="term" value="C:nucleoplasm"/>
    <property type="evidence" value="ECO:0007669"/>
    <property type="project" value="TreeGrafter"/>
</dbReference>
<keyword evidence="3" id="KW-0539">Nucleus</keyword>
<dbReference type="PANTHER" id="PTHR48033">
    <property type="entry name" value="RNA-BINDING (RRM/RBD/RNP MOTIFS) FAMILY PROTEIN"/>
    <property type="match status" value="1"/>
</dbReference>
<feature type="compositionally biased region" description="Low complexity" evidence="5">
    <location>
        <begin position="1"/>
        <end position="15"/>
    </location>
</feature>
<evidence type="ECO:0000313" key="8">
    <source>
        <dbReference type="Proteomes" id="UP000595437"/>
    </source>
</evidence>
<evidence type="ECO:0000256" key="2">
    <source>
        <dbReference type="ARBA" id="ARBA00022884"/>
    </source>
</evidence>
<feature type="region of interest" description="Disordered" evidence="5">
    <location>
        <begin position="188"/>
        <end position="220"/>
    </location>
</feature>
<evidence type="ECO:0000256" key="4">
    <source>
        <dbReference type="PROSITE-ProRule" id="PRU00176"/>
    </source>
</evidence>
<dbReference type="EMBL" id="CP045891">
    <property type="protein sequence ID" value="QQP57977.1"/>
    <property type="molecule type" value="Genomic_DNA"/>
</dbReference>
<evidence type="ECO:0000256" key="1">
    <source>
        <dbReference type="ARBA" id="ARBA00004123"/>
    </source>
</evidence>